<feature type="transmembrane region" description="Helical" evidence="8">
    <location>
        <begin position="240"/>
        <end position="258"/>
    </location>
</feature>
<dbReference type="PANTHER" id="PTHR12778">
    <property type="entry name" value="SOLUTE CARRIER FAMILY 33 ACETYL-COA TRANSPORTER -RELATED"/>
    <property type="match status" value="1"/>
</dbReference>
<comment type="subcellular location">
    <subcellularLocation>
        <location evidence="1">Membrane</location>
        <topology evidence="1">Multi-pass membrane protein</topology>
    </subcellularLocation>
</comment>
<name>A0A8J7CNW1_9PROT</name>
<dbReference type="AlphaFoldDB" id="A0A8J7CNW1"/>
<dbReference type="EMBL" id="JACZHT010000001">
    <property type="protein sequence ID" value="MBE1236362.1"/>
    <property type="molecule type" value="Genomic_DNA"/>
</dbReference>
<dbReference type="PANTHER" id="PTHR12778:SF10">
    <property type="entry name" value="MAJOR FACILITATOR SUPERFAMILY DOMAIN-CONTAINING PROTEIN 3"/>
    <property type="match status" value="1"/>
</dbReference>
<feature type="transmembrane region" description="Helical" evidence="8">
    <location>
        <begin position="20"/>
        <end position="42"/>
    </location>
</feature>
<feature type="transmembrane region" description="Helical" evidence="8">
    <location>
        <begin position="270"/>
        <end position="293"/>
    </location>
</feature>
<keyword evidence="10" id="KW-1185">Reference proteome</keyword>
<evidence type="ECO:0000313" key="9">
    <source>
        <dbReference type="EMBL" id="MBE1236362.1"/>
    </source>
</evidence>
<evidence type="ECO:0000256" key="6">
    <source>
        <dbReference type="ARBA" id="ARBA00023136"/>
    </source>
</evidence>
<dbReference type="InterPro" id="IPR004752">
    <property type="entry name" value="AmpG_permease/AT-1"/>
</dbReference>
<keyword evidence="3" id="KW-0813">Transport</keyword>
<evidence type="ECO:0000313" key="10">
    <source>
        <dbReference type="Proteomes" id="UP000631034"/>
    </source>
</evidence>
<evidence type="ECO:0000256" key="3">
    <source>
        <dbReference type="ARBA" id="ARBA00022448"/>
    </source>
</evidence>
<evidence type="ECO:0000256" key="1">
    <source>
        <dbReference type="ARBA" id="ARBA00004141"/>
    </source>
</evidence>
<accession>A0A8J7CNW1</accession>
<evidence type="ECO:0000256" key="8">
    <source>
        <dbReference type="SAM" id="Phobius"/>
    </source>
</evidence>
<dbReference type="GO" id="GO:0022857">
    <property type="term" value="F:transmembrane transporter activity"/>
    <property type="evidence" value="ECO:0007669"/>
    <property type="project" value="InterPro"/>
</dbReference>
<dbReference type="Pfam" id="PF07690">
    <property type="entry name" value="MFS_1"/>
    <property type="match status" value="1"/>
</dbReference>
<dbReference type="Proteomes" id="UP000631034">
    <property type="component" value="Unassembled WGS sequence"/>
</dbReference>
<organism evidence="9 10">
    <name type="scientific">Phaeovibrio sulfidiphilus</name>
    <dbReference type="NCBI Taxonomy" id="1220600"/>
    <lineage>
        <taxon>Bacteria</taxon>
        <taxon>Pseudomonadati</taxon>
        <taxon>Pseudomonadota</taxon>
        <taxon>Alphaproteobacteria</taxon>
        <taxon>Rhodospirillales</taxon>
        <taxon>Rhodospirillaceae</taxon>
        <taxon>Phaeovibrio</taxon>
    </lineage>
</organism>
<keyword evidence="5 8" id="KW-1133">Transmembrane helix</keyword>
<dbReference type="InterPro" id="IPR036259">
    <property type="entry name" value="MFS_trans_sf"/>
</dbReference>
<keyword evidence="6 8" id="KW-0472">Membrane</keyword>
<feature type="transmembrane region" description="Helical" evidence="8">
    <location>
        <begin position="300"/>
        <end position="321"/>
    </location>
</feature>
<comment type="similarity">
    <text evidence="2">Belongs to the major facilitator superfamily.</text>
</comment>
<feature type="transmembrane region" description="Helical" evidence="8">
    <location>
        <begin position="363"/>
        <end position="384"/>
    </location>
</feature>
<comment type="caution">
    <text evidence="9">The sequence shown here is derived from an EMBL/GenBank/DDBJ whole genome shotgun (WGS) entry which is preliminary data.</text>
</comment>
<dbReference type="Gene3D" id="1.20.1250.20">
    <property type="entry name" value="MFS general substrate transporter like domains"/>
    <property type="match status" value="2"/>
</dbReference>
<evidence type="ECO:0000256" key="2">
    <source>
        <dbReference type="ARBA" id="ARBA00008335"/>
    </source>
</evidence>
<feature type="transmembrane region" description="Helical" evidence="8">
    <location>
        <begin position="163"/>
        <end position="184"/>
    </location>
</feature>
<proteinExistence type="inferred from homology"/>
<keyword evidence="4 8" id="KW-0812">Transmembrane</keyword>
<gene>
    <name evidence="9" type="ORF">IHV25_01670</name>
</gene>
<dbReference type="GO" id="GO:0016020">
    <property type="term" value="C:membrane"/>
    <property type="evidence" value="ECO:0007669"/>
    <property type="project" value="UniProtKB-SubCell"/>
</dbReference>
<feature type="transmembrane region" description="Helical" evidence="8">
    <location>
        <begin position="190"/>
        <end position="211"/>
    </location>
</feature>
<evidence type="ECO:0000256" key="7">
    <source>
        <dbReference type="SAM" id="MobiDB-lite"/>
    </source>
</evidence>
<feature type="region of interest" description="Disordered" evidence="7">
    <location>
        <begin position="415"/>
        <end position="437"/>
    </location>
</feature>
<feature type="transmembrane region" description="Helical" evidence="8">
    <location>
        <begin position="128"/>
        <end position="151"/>
    </location>
</feature>
<dbReference type="InterPro" id="IPR011701">
    <property type="entry name" value="MFS"/>
</dbReference>
<feature type="transmembrane region" description="Helical" evidence="8">
    <location>
        <begin position="54"/>
        <end position="75"/>
    </location>
</feature>
<feature type="transmembrane region" description="Helical" evidence="8">
    <location>
        <begin position="327"/>
        <end position="351"/>
    </location>
</feature>
<sequence>MRHDTVPQTGQAQGTPTASLARLVPAIGSIYIAQTLVSMIAMQSVPALLRDAGVPLEMIGFSALFMAPWVLKVLWAPRIERWRLPPHRTRRFSKRIILSGQALLALVFAGTGLMVGNATLETLAVGPLFAALVLAAFLAASVDIACDGMAVDHLDARSRQWGNLAQVGGGYVGFLLGTSVFLIVCAHFGPGTALVCSACFIAALGLPLLGFSESPREPGSAAHHPGLRHALSRREIRQGLLALVLLEAGLRTATGLIGPLLVDRGADLEFIGWLFGGFTVGCGLAGAVLGAVLVRHLGAWRAVVLAYGFQAVILASLALALDAPLGLLATLIGLKFSLMAAGLVSLYSALMGLTSPRQAGVDFTVFQSADALVALLGGLLGGWLAGRWGYGASFVTAAGCAAVATLIVACRTPGTDTPSATTEPGSGLSADTSGAPS</sequence>
<feature type="transmembrane region" description="Helical" evidence="8">
    <location>
        <begin position="390"/>
        <end position="410"/>
    </location>
</feature>
<protein>
    <submittedName>
        <fullName evidence="9">MFS transporter</fullName>
    </submittedName>
</protein>
<evidence type="ECO:0000256" key="5">
    <source>
        <dbReference type="ARBA" id="ARBA00022989"/>
    </source>
</evidence>
<dbReference type="RefSeq" id="WP_192533226.1">
    <property type="nucleotide sequence ID" value="NZ_JACZHT010000001.1"/>
</dbReference>
<reference evidence="9" key="1">
    <citation type="submission" date="2020-10" db="EMBL/GenBank/DDBJ databases">
        <title>Genome sequence of the unusual species of purple photosynthetic bacteria, Phaeovibrio sulfidiphilus DSM 23193, type strain.</title>
        <authorList>
            <person name="Kyndt J.A."/>
            <person name="Meyer T.E."/>
        </authorList>
    </citation>
    <scope>NUCLEOTIDE SEQUENCE</scope>
    <source>
        <strain evidence="9">DSM 23193</strain>
    </source>
</reference>
<evidence type="ECO:0000256" key="4">
    <source>
        <dbReference type="ARBA" id="ARBA00022692"/>
    </source>
</evidence>
<dbReference type="SUPFAM" id="SSF103473">
    <property type="entry name" value="MFS general substrate transporter"/>
    <property type="match status" value="1"/>
</dbReference>
<feature type="transmembrane region" description="Helical" evidence="8">
    <location>
        <begin position="96"/>
        <end position="116"/>
    </location>
</feature>